<organism evidence="1 2">
    <name type="scientific">Romanomermis culicivorax</name>
    <name type="common">Nematode worm</name>
    <dbReference type="NCBI Taxonomy" id="13658"/>
    <lineage>
        <taxon>Eukaryota</taxon>
        <taxon>Metazoa</taxon>
        <taxon>Ecdysozoa</taxon>
        <taxon>Nematoda</taxon>
        <taxon>Enoplea</taxon>
        <taxon>Dorylaimia</taxon>
        <taxon>Mermithida</taxon>
        <taxon>Mermithoidea</taxon>
        <taxon>Mermithidae</taxon>
        <taxon>Romanomermis</taxon>
    </lineage>
</organism>
<evidence type="ECO:0000313" key="2">
    <source>
        <dbReference type="WBParaSite" id="nRc.2.0.1.t22330-RA"/>
    </source>
</evidence>
<protein>
    <submittedName>
        <fullName evidence="2">Uncharacterized protein</fullName>
    </submittedName>
</protein>
<sequence>MVDACITCPIACFLRADKIIEPMIFRDGLGKDPQFLLPISFNKSDVWNSNKVLLTDYNGDINLAKHCPLEVVEAELSKAIQVMAYKESKEVAQANLKESIKCPKLQNQFNQGVINIFASEHDVHFCVIDDQVTVDCYRIPSLLPRPAPLLSTKTS</sequence>
<dbReference type="AlphaFoldDB" id="A0A915J9F6"/>
<evidence type="ECO:0000313" key="1">
    <source>
        <dbReference type="Proteomes" id="UP000887565"/>
    </source>
</evidence>
<accession>A0A915J9F6</accession>
<name>A0A915J9F6_ROMCU</name>
<dbReference type="Proteomes" id="UP000887565">
    <property type="component" value="Unplaced"/>
</dbReference>
<proteinExistence type="predicted"/>
<keyword evidence="1" id="KW-1185">Reference proteome</keyword>
<reference evidence="2" key="1">
    <citation type="submission" date="2022-11" db="UniProtKB">
        <authorList>
            <consortium name="WormBaseParasite"/>
        </authorList>
    </citation>
    <scope>IDENTIFICATION</scope>
</reference>
<dbReference type="WBParaSite" id="nRc.2.0.1.t22330-RA">
    <property type="protein sequence ID" value="nRc.2.0.1.t22330-RA"/>
    <property type="gene ID" value="nRc.2.0.1.g22330"/>
</dbReference>